<evidence type="ECO:0000256" key="8">
    <source>
        <dbReference type="ARBA" id="ARBA00022989"/>
    </source>
</evidence>
<keyword evidence="7" id="KW-0862">Zinc</keyword>
<evidence type="ECO:0000313" key="13">
    <source>
        <dbReference type="EMBL" id="AAS80851.1"/>
    </source>
</evidence>
<dbReference type="Pfam" id="PF17820">
    <property type="entry name" value="PDZ_6"/>
    <property type="match status" value="1"/>
</dbReference>
<keyword evidence="8 11" id="KW-1133">Transmembrane helix</keyword>
<protein>
    <submittedName>
        <fullName evidence="13">Membrane metalloprotease</fullName>
    </submittedName>
</protein>
<comment type="similarity">
    <text evidence="3">Belongs to the peptidase M50B family.</text>
</comment>
<proteinExistence type="inferred from homology"/>
<dbReference type="SMART" id="SM00228">
    <property type="entry name" value="PDZ"/>
    <property type="match status" value="1"/>
</dbReference>
<sequence length="355" mass="38130">MGEPLRRGRLGPGGGQEVGMSLFWFLVIIGVSVFVHELGHYLAARLQGVRVKAFSIGFGPVLWRKEAWGTEWRLSAIPLGGYADIEGLLPEEKGRGYDALPFLGKLLVLVAGVAMNVLLAWGLLAYLFSAQGVPEATGRAVILEVLPGSVAEEAGLKPGDILLAVDGKPLERPQEIERLKTPGAHTLAVLRQGEEVTLSLTWEERMERLGVVYQPEVAYRRVGFLEGLGLAAGRTLAFGPALVQALVGGLLGVLAGNPDSGVLGPVGILAETGRAAQEGLFRLVELAAAINLSLALFNLLPIPALDGGRIFLLFLGRFLRLRPEQEATVHYLGFLFLLLLLLLVTFQDLRRLLGG</sequence>
<dbReference type="AlphaFoldDB" id="Q72KE3"/>
<gene>
    <name evidence="13" type="ordered locus">TT_C0503</name>
</gene>
<comment type="subcellular location">
    <subcellularLocation>
        <location evidence="2">Membrane</location>
        <topology evidence="2">Multi-pass membrane protein</topology>
    </subcellularLocation>
</comment>
<evidence type="ECO:0000256" key="5">
    <source>
        <dbReference type="ARBA" id="ARBA00022692"/>
    </source>
</evidence>
<feature type="transmembrane region" description="Helical" evidence="11">
    <location>
        <begin position="328"/>
        <end position="346"/>
    </location>
</feature>
<reference evidence="13 14" key="1">
    <citation type="journal article" date="2004" name="Nat. Biotechnol.">
        <title>The genome sequence of the extreme thermophile Thermus thermophilus.</title>
        <authorList>
            <person name="Henne A."/>
            <person name="Brueggemann H."/>
            <person name="Raasch C."/>
            <person name="Wiezer A."/>
            <person name="Hartsch T."/>
            <person name="Liesegang H."/>
            <person name="Johann A."/>
            <person name="Lienard T."/>
            <person name="Gohl O."/>
            <person name="Martinez-Arias R."/>
            <person name="Jacobi C."/>
            <person name="Starkuviene V."/>
            <person name="Schlenczeck S."/>
            <person name="Dencker S."/>
            <person name="Huber R."/>
            <person name="Klenk H.-P."/>
            <person name="Overbeek R."/>
            <person name="Kramer W."/>
            <person name="Merkl R."/>
            <person name="Gottschalk G."/>
            <person name="Fritz H.-J."/>
        </authorList>
    </citation>
    <scope>NUCLEOTIDE SEQUENCE [LARGE SCALE GENOMIC DNA]</scope>
    <source>
        <strain evidence="14">ATCC BAA-163 / DSM 7039 / HB27</strain>
    </source>
</reference>
<dbReference type="Proteomes" id="UP000000592">
    <property type="component" value="Chromosome"/>
</dbReference>
<feature type="transmembrane region" description="Helical" evidence="11">
    <location>
        <begin position="106"/>
        <end position="129"/>
    </location>
</feature>
<dbReference type="GO" id="GO:0004222">
    <property type="term" value="F:metalloendopeptidase activity"/>
    <property type="evidence" value="ECO:0007669"/>
    <property type="project" value="InterPro"/>
</dbReference>
<organism evidence="13 14">
    <name type="scientific">Thermus thermophilus (strain ATCC BAA-163 / DSM 7039 / HB27)</name>
    <dbReference type="NCBI Taxonomy" id="262724"/>
    <lineage>
        <taxon>Bacteria</taxon>
        <taxon>Thermotogati</taxon>
        <taxon>Deinococcota</taxon>
        <taxon>Deinococci</taxon>
        <taxon>Thermales</taxon>
        <taxon>Thermaceae</taxon>
        <taxon>Thermus</taxon>
    </lineage>
</organism>
<keyword evidence="6" id="KW-0378">Hydrolase</keyword>
<evidence type="ECO:0000313" key="14">
    <source>
        <dbReference type="Proteomes" id="UP000000592"/>
    </source>
</evidence>
<evidence type="ECO:0000256" key="1">
    <source>
        <dbReference type="ARBA" id="ARBA00001947"/>
    </source>
</evidence>
<comment type="cofactor">
    <cofactor evidence="1">
        <name>Zn(2+)</name>
        <dbReference type="ChEBI" id="CHEBI:29105"/>
    </cofactor>
</comment>
<dbReference type="EMBL" id="AE017221">
    <property type="protein sequence ID" value="AAS80851.1"/>
    <property type="molecule type" value="Genomic_DNA"/>
</dbReference>
<accession>Q72KE3</accession>
<dbReference type="KEGG" id="tth:TT_C0503"/>
<evidence type="ECO:0000256" key="6">
    <source>
        <dbReference type="ARBA" id="ARBA00022801"/>
    </source>
</evidence>
<dbReference type="Gene3D" id="2.30.42.10">
    <property type="match status" value="1"/>
</dbReference>
<feature type="domain" description="PDZ" evidence="12">
    <location>
        <begin position="132"/>
        <end position="194"/>
    </location>
</feature>
<dbReference type="GO" id="GO:0016020">
    <property type="term" value="C:membrane"/>
    <property type="evidence" value="ECO:0007669"/>
    <property type="project" value="UniProtKB-SubCell"/>
</dbReference>
<dbReference type="InterPro" id="IPR036034">
    <property type="entry name" value="PDZ_sf"/>
</dbReference>
<evidence type="ECO:0000259" key="12">
    <source>
        <dbReference type="PROSITE" id="PS50106"/>
    </source>
</evidence>
<keyword evidence="5 11" id="KW-0812">Transmembrane</keyword>
<name>Q72KE3_THET2</name>
<evidence type="ECO:0000256" key="10">
    <source>
        <dbReference type="ARBA" id="ARBA00023136"/>
    </source>
</evidence>
<evidence type="ECO:0000256" key="7">
    <source>
        <dbReference type="ARBA" id="ARBA00022833"/>
    </source>
</evidence>
<dbReference type="PANTHER" id="PTHR42837:SF2">
    <property type="entry name" value="MEMBRANE METALLOPROTEASE ARASP2, CHLOROPLASTIC-RELATED"/>
    <property type="match status" value="1"/>
</dbReference>
<feature type="transmembrane region" description="Helical" evidence="11">
    <location>
        <begin position="283"/>
        <end position="305"/>
    </location>
</feature>
<evidence type="ECO:0000256" key="4">
    <source>
        <dbReference type="ARBA" id="ARBA00022670"/>
    </source>
</evidence>
<dbReference type="InterPro" id="IPR001478">
    <property type="entry name" value="PDZ"/>
</dbReference>
<feature type="transmembrane region" description="Helical" evidence="11">
    <location>
        <begin position="21"/>
        <end position="43"/>
    </location>
</feature>
<dbReference type="PANTHER" id="PTHR42837">
    <property type="entry name" value="REGULATOR OF SIGMA-E PROTEASE RSEP"/>
    <property type="match status" value="1"/>
</dbReference>
<keyword evidence="10 11" id="KW-0472">Membrane</keyword>
<dbReference type="PROSITE" id="PS50106">
    <property type="entry name" value="PDZ"/>
    <property type="match status" value="1"/>
</dbReference>
<dbReference type="GO" id="GO:0006508">
    <property type="term" value="P:proteolysis"/>
    <property type="evidence" value="ECO:0007669"/>
    <property type="project" value="UniProtKB-KW"/>
</dbReference>
<dbReference type="Pfam" id="PF02163">
    <property type="entry name" value="Peptidase_M50"/>
    <property type="match status" value="1"/>
</dbReference>
<dbReference type="InterPro" id="IPR041489">
    <property type="entry name" value="PDZ_6"/>
</dbReference>
<dbReference type="eggNOG" id="COG0750">
    <property type="taxonomic scope" value="Bacteria"/>
</dbReference>
<dbReference type="InterPro" id="IPR004387">
    <property type="entry name" value="Pept_M50_Zn"/>
</dbReference>
<dbReference type="InterPro" id="IPR008915">
    <property type="entry name" value="Peptidase_M50"/>
</dbReference>
<evidence type="ECO:0000256" key="3">
    <source>
        <dbReference type="ARBA" id="ARBA00007931"/>
    </source>
</evidence>
<evidence type="ECO:0000256" key="9">
    <source>
        <dbReference type="ARBA" id="ARBA00023049"/>
    </source>
</evidence>
<evidence type="ECO:0000256" key="11">
    <source>
        <dbReference type="SAM" id="Phobius"/>
    </source>
</evidence>
<dbReference type="CDD" id="cd06163">
    <property type="entry name" value="S2P-M50_PDZ_RseP-like"/>
    <property type="match status" value="1"/>
</dbReference>
<keyword evidence="4 13" id="KW-0645">Protease</keyword>
<evidence type="ECO:0000256" key="2">
    <source>
        <dbReference type="ARBA" id="ARBA00004141"/>
    </source>
</evidence>
<keyword evidence="9 13" id="KW-0482">Metalloprotease</keyword>
<dbReference type="SUPFAM" id="SSF50156">
    <property type="entry name" value="PDZ domain-like"/>
    <property type="match status" value="1"/>
</dbReference>
<dbReference type="HOGENOM" id="CLU_025778_1_0_0"/>